<dbReference type="PROSITE" id="PS01033">
    <property type="entry name" value="GLOBIN"/>
    <property type="match status" value="1"/>
</dbReference>
<comment type="similarity">
    <text evidence="6">Belongs to the globin family.</text>
</comment>
<dbReference type="InterPro" id="IPR050532">
    <property type="entry name" value="Globin-like_OT"/>
</dbReference>
<keyword evidence="9" id="KW-1185">Reference proteome</keyword>
<proteinExistence type="inferred from homology"/>
<gene>
    <name evidence="8" type="ORF">OFUS_LOCUS21063</name>
</gene>
<evidence type="ECO:0000256" key="2">
    <source>
        <dbReference type="ARBA" id="ARBA00022617"/>
    </source>
</evidence>
<name>A0A8J1XS80_OWEFU</name>
<evidence type="ECO:0000256" key="4">
    <source>
        <dbReference type="ARBA" id="ARBA00022723"/>
    </source>
</evidence>
<dbReference type="AlphaFoldDB" id="A0A8J1XS80"/>
<dbReference type="InterPro" id="IPR044399">
    <property type="entry name" value="Mb-like_M"/>
</dbReference>
<dbReference type="GO" id="GO:0046872">
    <property type="term" value="F:metal ion binding"/>
    <property type="evidence" value="ECO:0007669"/>
    <property type="project" value="UniProtKB-KW"/>
</dbReference>
<evidence type="ECO:0000313" key="8">
    <source>
        <dbReference type="EMBL" id="CAH1796680.1"/>
    </source>
</evidence>
<dbReference type="GO" id="GO:0020037">
    <property type="term" value="F:heme binding"/>
    <property type="evidence" value="ECO:0007669"/>
    <property type="project" value="InterPro"/>
</dbReference>
<dbReference type="GO" id="GO:0019825">
    <property type="term" value="F:oxygen binding"/>
    <property type="evidence" value="ECO:0007669"/>
    <property type="project" value="InterPro"/>
</dbReference>
<evidence type="ECO:0000256" key="6">
    <source>
        <dbReference type="RuleBase" id="RU000356"/>
    </source>
</evidence>
<keyword evidence="1 6" id="KW-0813">Transport</keyword>
<evidence type="ECO:0000256" key="1">
    <source>
        <dbReference type="ARBA" id="ARBA00022448"/>
    </source>
</evidence>
<dbReference type="GO" id="GO:0005344">
    <property type="term" value="F:oxygen carrier activity"/>
    <property type="evidence" value="ECO:0007669"/>
    <property type="project" value="UniProtKB-KW"/>
</dbReference>
<keyword evidence="5" id="KW-0408">Iron</keyword>
<dbReference type="EMBL" id="CAIIXF020000010">
    <property type="protein sequence ID" value="CAH1796680.1"/>
    <property type="molecule type" value="Genomic_DNA"/>
</dbReference>
<evidence type="ECO:0000256" key="3">
    <source>
        <dbReference type="ARBA" id="ARBA00022621"/>
    </source>
</evidence>
<reference evidence="8" key="1">
    <citation type="submission" date="2022-03" db="EMBL/GenBank/DDBJ databases">
        <authorList>
            <person name="Martin C."/>
        </authorList>
    </citation>
    <scope>NUCLEOTIDE SEQUENCE</scope>
</reference>
<dbReference type="InterPro" id="IPR000971">
    <property type="entry name" value="Globin"/>
</dbReference>
<comment type="caution">
    <text evidence="8">The sequence shown here is derived from an EMBL/GenBank/DDBJ whole genome shotgun (WGS) entry which is preliminary data.</text>
</comment>
<keyword evidence="3 6" id="KW-0561">Oxygen transport</keyword>
<dbReference type="OrthoDB" id="436496at2759"/>
<dbReference type="Gene3D" id="1.10.490.10">
    <property type="entry name" value="Globins"/>
    <property type="match status" value="1"/>
</dbReference>
<keyword evidence="2 6" id="KW-0349">Heme</keyword>
<keyword evidence="4" id="KW-0479">Metal-binding</keyword>
<dbReference type="InterPro" id="IPR012292">
    <property type="entry name" value="Globin/Proto"/>
</dbReference>
<feature type="domain" description="Globin" evidence="7">
    <location>
        <begin position="63"/>
        <end position="212"/>
    </location>
</feature>
<evidence type="ECO:0000313" key="9">
    <source>
        <dbReference type="Proteomes" id="UP000749559"/>
    </source>
</evidence>
<accession>A0A8J1XS80</accession>
<dbReference type="SUPFAM" id="SSF46458">
    <property type="entry name" value="Globin-like"/>
    <property type="match status" value="1"/>
</dbReference>
<organism evidence="8 9">
    <name type="scientific">Owenia fusiformis</name>
    <name type="common">Polychaete worm</name>
    <dbReference type="NCBI Taxonomy" id="6347"/>
    <lineage>
        <taxon>Eukaryota</taxon>
        <taxon>Metazoa</taxon>
        <taxon>Spiralia</taxon>
        <taxon>Lophotrochozoa</taxon>
        <taxon>Annelida</taxon>
        <taxon>Polychaeta</taxon>
        <taxon>Sedentaria</taxon>
        <taxon>Canalipalpata</taxon>
        <taxon>Sabellida</taxon>
        <taxon>Oweniida</taxon>
        <taxon>Oweniidae</taxon>
        <taxon>Owenia</taxon>
    </lineage>
</organism>
<dbReference type="CDD" id="cd01040">
    <property type="entry name" value="Mb-like"/>
    <property type="match status" value="1"/>
</dbReference>
<dbReference type="InterPro" id="IPR009050">
    <property type="entry name" value="Globin-like_sf"/>
</dbReference>
<evidence type="ECO:0000259" key="7">
    <source>
        <dbReference type="PROSITE" id="PS01033"/>
    </source>
</evidence>
<dbReference type="Pfam" id="PF00042">
    <property type="entry name" value="Globin"/>
    <property type="match status" value="1"/>
</dbReference>
<sequence>MKCHQKGGGLIKVKGTSKSYPCGLDPKNNNAEMTQYATVAETCIVQLYDRVRYINSSASERLDLSVNEKLQLRVSWNAWNKGDTASRGFESFVKMFQDKPETQQVFSFAKGSSVEQMQSSSKLLFHVTRVFKYINMVIENLDKLENVVPLLRAAGGRHGCSGYNVPKDYFPHLGIAMRSLMKKELSNYTPSNDRLWERLYGFIVVQLCTGIDEYGA</sequence>
<dbReference type="Proteomes" id="UP000749559">
    <property type="component" value="Unassembled WGS sequence"/>
</dbReference>
<dbReference type="PANTHER" id="PTHR46458">
    <property type="entry name" value="BLR2807 PROTEIN"/>
    <property type="match status" value="1"/>
</dbReference>
<protein>
    <recommendedName>
        <fullName evidence="7">Globin domain-containing protein</fullName>
    </recommendedName>
</protein>
<dbReference type="PANTHER" id="PTHR46458:SF1">
    <property type="entry name" value="GEO09476P1"/>
    <property type="match status" value="1"/>
</dbReference>
<evidence type="ECO:0000256" key="5">
    <source>
        <dbReference type="ARBA" id="ARBA00023004"/>
    </source>
</evidence>
<dbReference type="PRINTS" id="PR01907">
    <property type="entry name" value="WORMGLOBIN"/>
</dbReference>